<proteinExistence type="predicted"/>
<name>A0A1Y1Z2X3_9PLEO</name>
<keyword evidence="3" id="KW-1185">Reference proteome</keyword>
<dbReference type="EMBL" id="MCFA01000134">
    <property type="protein sequence ID" value="ORY04549.1"/>
    <property type="molecule type" value="Genomic_DNA"/>
</dbReference>
<gene>
    <name evidence="2" type="ORF">BCR34DRAFT_491468</name>
</gene>
<dbReference type="SUPFAM" id="SSF54909">
    <property type="entry name" value="Dimeric alpha+beta barrel"/>
    <property type="match status" value="1"/>
</dbReference>
<sequence>MAAPFDIIAILQPKQGKADRVEELLKTAAEAVKANEPGTLRYHLQRETKPQEGKSPVLIMLETYKDQKSLGIHGTSKDFKELGRALKTEDLLAEPMKVYFTKEAGGFASKL</sequence>
<keyword evidence="2" id="KW-0503">Monooxygenase</keyword>
<dbReference type="Proteomes" id="UP000193144">
    <property type="component" value="Unassembled WGS sequence"/>
</dbReference>
<dbReference type="InterPro" id="IPR007138">
    <property type="entry name" value="ABM_dom"/>
</dbReference>
<organism evidence="2 3">
    <name type="scientific">Clohesyomyces aquaticus</name>
    <dbReference type="NCBI Taxonomy" id="1231657"/>
    <lineage>
        <taxon>Eukaryota</taxon>
        <taxon>Fungi</taxon>
        <taxon>Dikarya</taxon>
        <taxon>Ascomycota</taxon>
        <taxon>Pezizomycotina</taxon>
        <taxon>Dothideomycetes</taxon>
        <taxon>Pleosporomycetidae</taxon>
        <taxon>Pleosporales</taxon>
        <taxon>Lindgomycetaceae</taxon>
        <taxon>Clohesyomyces</taxon>
    </lineage>
</organism>
<dbReference type="PROSITE" id="PS51725">
    <property type="entry name" value="ABM"/>
    <property type="match status" value="1"/>
</dbReference>
<dbReference type="AlphaFoldDB" id="A0A1Y1Z2X3"/>
<dbReference type="OrthoDB" id="10011777at2759"/>
<dbReference type="PANTHER" id="PTHR40624:SF1">
    <property type="entry name" value="BIOSYNTHESIS MONOOXYGENASE, PUTATIVE (AFU_ORTHOLOGUE AFUA_1G12025)-RELATED"/>
    <property type="match status" value="1"/>
</dbReference>
<dbReference type="Pfam" id="PF03992">
    <property type="entry name" value="ABM"/>
    <property type="match status" value="1"/>
</dbReference>
<comment type="caution">
    <text evidence="2">The sequence shown here is derived from an EMBL/GenBank/DDBJ whole genome shotgun (WGS) entry which is preliminary data.</text>
</comment>
<dbReference type="PANTHER" id="PTHR40624">
    <property type="entry name" value="BIOSYNTHESIS MONOOXYGENASE, PUTATIVE (AFU_ORTHOLOGUE AFUA_1G12025)-RELATED"/>
    <property type="match status" value="1"/>
</dbReference>
<evidence type="ECO:0000313" key="3">
    <source>
        <dbReference type="Proteomes" id="UP000193144"/>
    </source>
</evidence>
<feature type="domain" description="ABM" evidence="1">
    <location>
        <begin position="5"/>
        <end position="100"/>
    </location>
</feature>
<dbReference type="GO" id="GO:0004497">
    <property type="term" value="F:monooxygenase activity"/>
    <property type="evidence" value="ECO:0007669"/>
    <property type="project" value="UniProtKB-KW"/>
</dbReference>
<accession>A0A1Y1Z2X3</accession>
<keyword evidence="2" id="KW-0560">Oxidoreductase</keyword>
<dbReference type="Gene3D" id="3.30.70.100">
    <property type="match status" value="1"/>
</dbReference>
<protein>
    <submittedName>
        <fullName evidence="2">Antibiotic biosynthesis monooxygenase-like protein</fullName>
    </submittedName>
</protein>
<reference evidence="2 3" key="1">
    <citation type="submission" date="2016-07" db="EMBL/GenBank/DDBJ databases">
        <title>Pervasive Adenine N6-methylation of Active Genes in Fungi.</title>
        <authorList>
            <consortium name="DOE Joint Genome Institute"/>
            <person name="Mondo S.J."/>
            <person name="Dannebaum R.O."/>
            <person name="Kuo R.C."/>
            <person name="Labutti K."/>
            <person name="Haridas S."/>
            <person name="Kuo A."/>
            <person name="Salamov A."/>
            <person name="Ahrendt S.R."/>
            <person name="Lipzen A."/>
            <person name="Sullivan W."/>
            <person name="Andreopoulos W.B."/>
            <person name="Clum A."/>
            <person name="Lindquist E."/>
            <person name="Daum C."/>
            <person name="Ramamoorthy G.K."/>
            <person name="Gryganskyi A."/>
            <person name="Culley D."/>
            <person name="Magnuson J.K."/>
            <person name="James T.Y."/>
            <person name="O'Malley M.A."/>
            <person name="Stajich J.E."/>
            <person name="Spatafora J.W."/>
            <person name="Visel A."/>
            <person name="Grigoriev I.V."/>
        </authorList>
    </citation>
    <scope>NUCLEOTIDE SEQUENCE [LARGE SCALE GENOMIC DNA]</scope>
    <source>
        <strain evidence="2 3">CBS 115471</strain>
    </source>
</reference>
<evidence type="ECO:0000313" key="2">
    <source>
        <dbReference type="EMBL" id="ORY04549.1"/>
    </source>
</evidence>
<dbReference type="STRING" id="1231657.A0A1Y1Z2X3"/>
<dbReference type="InterPro" id="IPR011008">
    <property type="entry name" value="Dimeric_a/b-barrel"/>
</dbReference>
<evidence type="ECO:0000259" key="1">
    <source>
        <dbReference type="PROSITE" id="PS51725"/>
    </source>
</evidence>